<dbReference type="Pfam" id="PF20231">
    <property type="entry name" value="DUF6589"/>
    <property type="match status" value="1"/>
</dbReference>
<dbReference type="EMBL" id="CACRXK020002367">
    <property type="protein sequence ID" value="CAB3993978.1"/>
    <property type="molecule type" value="Genomic_DNA"/>
</dbReference>
<dbReference type="AlphaFoldDB" id="A0A6S7GPI8"/>
<proteinExistence type="predicted"/>
<evidence type="ECO:0000313" key="3">
    <source>
        <dbReference type="Proteomes" id="UP001152795"/>
    </source>
</evidence>
<sequence length="146" mass="16595">MVNGMNVYTNQLCAGDQLSVERAVYSIHSVSNGYTPEDRLEGFRMQLGVWHTGVKILELLFRRCYYASSSDDECSIMYDRNVINRRNVIEDPHQAYRADKDFLVLEVTARVIFAAYQVLGLSESTSQPKHFPNIFPVSSQGSCKDC</sequence>
<evidence type="ECO:0000259" key="1">
    <source>
        <dbReference type="Pfam" id="PF20231"/>
    </source>
</evidence>
<comment type="caution">
    <text evidence="2">The sequence shown here is derived from an EMBL/GenBank/DDBJ whole genome shotgun (WGS) entry which is preliminary data.</text>
</comment>
<dbReference type="Proteomes" id="UP001152795">
    <property type="component" value="Unassembled WGS sequence"/>
</dbReference>
<dbReference type="InterPro" id="IPR046496">
    <property type="entry name" value="DUF6589"/>
</dbReference>
<keyword evidence="3" id="KW-1185">Reference proteome</keyword>
<dbReference type="OrthoDB" id="5980163at2759"/>
<accession>A0A6S7GPI8</accession>
<reference evidence="2" key="1">
    <citation type="submission" date="2020-04" db="EMBL/GenBank/DDBJ databases">
        <authorList>
            <person name="Alioto T."/>
            <person name="Alioto T."/>
            <person name="Gomez Garrido J."/>
        </authorList>
    </citation>
    <scope>NUCLEOTIDE SEQUENCE</scope>
    <source>
        <strain evidence="2">A484AB</strain>
    </source>
</reference>
<protein>
    <recommendedName>
        <fullName evidence="1">DUF6589 domain-containing protein</fullName>
    </recommendedName>
</protein>
<name>A0A6S7GPI8_PARCT</name>
<feature type="domain" description="DUF6589" evidence="1">
    <location>
        <begin position="12"/>
        <end position="120"/>
    </location>
</feature>
<evidence type="ECO:0000313" key="2">
    <source>
        <dbReference type="EMBL" id="CAB3993978.1"/>
    </source>
</evidence>
<organism evidence="2 3">
    <name type="scientific">Paramuricea clavata</name>
    <name type="common">Red gorgonian</name>
    <name type="synonym">Violescent sea-whip</name>
    <dbReference type="NCBI Taxonomy" id="317549"/>
    <lineage>
        <taxon>Eukaryota</taxon>
        <taxon>Metazoa</taxon>
        <taxon>Cnidaria</taxon>
        <taxon>Anthozoa</taxon>
        <taxon>Octocorallia</taxon>
        <taxon>Malacalcyonacea</taxon>
        <taxon>Plexauridae</taxon>
        <taxon>Paramuricea</taxon>
    </lineage>
</organism>
<gene>
    <name evidence="2" type="ORF">PACLA_8A081849</name>
</gene>